<reference evidence="1" key="2">
    <citation type="journal article" date="2021" name="PeerJ">
        <title>Extensive microbial diversity within the chicken gut microbiome revealed by metagenomics and culture.</title>
        <authorList>
            <person name="Gilroy R."/>
            <person name="Ravi A."/>
            <person name="Getino M."/>
            <person name="Pursley I."/>
            <person name="Horton D.L."/>
            <person name="Alikhan N.F."/>
            <person name="Baker D."/>
            <person name="Gharbi K."/>
            <person name="Hall N."/>
            <person name="Watson M."/>
            <person name="Adriaenssens E.M."/>
            <person name="Foster-Nyarko E."/>
            <person name="Jarju S."/>
            <person name="Secka A."/>
            <person name="Antonio M."/>
            <person name="Oren A."/>
            <person name="Chaudhuri R.R."/>
            <person name="La Ragione R."/>
            <person name="Hildebrand F."/>
            <person name="Pallen M.J."/>
        </authorList>
    </citation>
    <scope>NUCLEOTIDE SEQUENCE</scope>
    <source>
        <strain evidence="1">ChiGjej1B1-2707</strain>
    </source>
</reference>
<gene>
    <name evidence="1" type="ORF">IAA69_05760</name>
</gene>
<evidence type="ECO:0000313" key="1">
    <source>
        <dbReference type="EMBL" id="HIR01753.1"/>
    </source>
</evidence>
<sequence length="355" mass="39979">MRFDNRWLESFLEAEQAQSCLVVEDPRVRESLRHYLRSGKVVCPAAGVYARTEHWECLNDRQRSLHTMRALQRLHPDWVFCRDSAAVAWGLPLSFDRMREVHVATSPENRSRSTRGVRRHVVANVACEVVDGLRVTSLPLTVFDCMRSMDFGHALSVADAALHSGVVSRRDLAKTFQERGKHRTGARKALRTLLYADGRSESAGESLARAKMIELGFALPELQVELPNPIDPVHSYRVDFLWLREDGSYAIGEFDGFVKYSDEAVRGGRSALRVLADERQRESRLSVYGMPIVRFTYGDVMDAAGFSRLLKGFGIPQSDSIAEKESKLAAGRAVSAQVFTLISLDGFRFPQRRCS</sequence>
<protein>
    <submittedName>
        <fullName evidence="1">Uncharacterized protein</fullName>
    </submittedName>
</protein>
<evidence type="ECO:0000313" key="2">
    <source>
        <dbReference type="Proteomes" id="UP000824261"/>
    </source>
</evidence>
<comment type="caution">
    <text evidence="1">The sequence shown here is derived from an EMBL/GenBank/DDBJ whole genome shotgun (WGS) entry which is preliminary data.</text>
</comment>
<dbReference type="Proteomes" id="UP000824261">
    <property type="component" value="Unassembled WGS sequence"/>
</dbReference>
<reference evidence="1" key="1">
    <citation type="submission" date="2020-10" db="EMBL/GenBank/DDBJ databases">
        <authorList>
            <person name="Gilroy R."/>
        </authorList>
    </citation>
    <scope>NUCLEOTIDE SEQUENCE</scope>
    <source>
        <strain evidence="1">ChiGjej1B1-2707</strain>
    </source>
</reference>
<accession>A0A9D1A294</accession>
<name>A0A9D1A294_9ACTN</name>
<organism evidence="1 2">
    <name type="scientific">Candidatus Aveggerthella stercoripullorum</name>
    <dbReference type="NCBI Taxonomy" id="2840688"/>
    <lineage>
        <taxon>Bacteria</taxon>
        <taxon>Bacillati</taxon>
        <taxon>Actinomycetota</taxon>
        <taxon>Coriobacteriia</taxon>
        <taxon>Eggerthellales</taxon>
        <taxon>Eggerthellaceae</taxon>
        <taxon>Eggerthellaceae incertae sedis</taxon>
        <taxon>Candidatus Aveggerthella</taxon>
    </lineage>
</organism>
<dbReference type="AlphaFoldDB" id="A0A9D1A294"/>
<proteinExistence type="predicted"/>
<dbReference type="EMBL" id="DVGB01000071">
    <property type="protein sequence ID" value="HIR01753.1"/>
    <property type="molecule type" value="Genomic_DNA"/>
</dbReference>